<sequence>MDKLELRCKECPRRAKAEYNDDTVRASLARLEDTIIFALFERVKFPLNPPTYDLLGDLVRETEALQFKARRYDNPEENPFFPENLPPFAAPEYPFPEFLQGAGASININKEIWELYFNELLPKFVKCGDDGNYAQTAFADLTLLQAISKRIHYGKFFAEIRFRRIHTIIEPYIRAKNRRELMRMATIDRIENMVVRRVEAKVMVFGREVSQEHDFKGRVSILYEKWLIPLTKKVEVEYLLKRLD</sequence>
<dbReference type="PANTHER" id="PTHR21145">
    <property type="entry name" value="CHORISMATE MUTASE"/>
    <property type="match status" value="1"/>
</dbReference>
<dbReference type="KEGG" id="vra:106759809"/>
<dbReference type="PANTHER" id="PTHR21145:SF12">
    <property type="entry name" value="CHORISMATE MUTASE"/>
    <property type="match status" value="1"/>
</dbReference>
<name>A0A1S3TXZ8_VIGRR</name>
<evidence type="ECO:0000313" key="6">
    <source>
        <dbReference type="Proteomes" id="UP000087766"/>
    </source>
</evidence>
<dbReference type="RefSeq" id="XP_014498638.1">
    <property type="nucleotide sequence ID" value="XM_014643152.2"/>
</dbReference>
<keyword evidence="5" id="KW-0413">Isomerase</keyword>
<accession>A0A1S3TXZ8</accession>
<dbReference type="Gene3D" id="1.10.590.10">
    <property type="entry name" value="Chorismate mutase, AroQ class superfamily, eukaryotic"/>
    <property type="match status" value="1"/>
</dbReference>
<dbReference type="EC" id="5.4.99.5" evidence="3"/>
<evidence type="ECO:0000256" key="1">
    <source>
        <dbReference type="ARBA" id="ARBA00000824"/>
    </source>
</evidence>
<organism evidence="6 7">
    <name type="scientific">Vigna radiata var. radiata</name>
    <name type="common">Mung bean</name>
    <name type="synonym">Phaseolus aureus</name>
    <dbReference type="NCBI Taxonomy" id="3916"/>
    <lineage>
        <taxon>Eukaryota</taxon>
        <taxon>Viridiplantae</taxon>
        <taxon>Streptophyta</taxon>
        <taxon>Embryophyta</taxon>
        <taxon>Tracheophyta</taxon>
        <taxon>Spermatophyta</taxon>
        <taxon>Magnoliopsida</taxon>
        <taxon>eudicotyledons</taxon>
        <taxon>Gunneridae</taxon>
        <taxon>Pentapetalae</taxon>
        <taxon>rosids</taxon>
        <taxon>fabids</taxon>
        <taxon>Fabales</taxon>
        <taxon>Fabaceae</taxon>
        <taxon>Papilionoideae</taxon>
        <taxon>50 kb inversion clade</taxon>
        <taxon>NPAAA clade</taxon>
        <taxon>indigoferoid/millettioid clade</taxon>
        <taxon>Phaseoleae</taxon>
        <taxon>Vigna</taxon>
    </lineage>
</organism>
<reference evidence="7" key="2">
    <citation type="submission" date="2025-08" db="UniProtKB">
        <authorList>
            <consortium name="RefSeq"/>
        </authorList>
    </citation>
    <scope>IDENTIFICATION</scope>
    <source>
        <tissue evidence="7">Leaf</tissue>
    </source>
</reference>
<evidence type="ECO:0000256" key="5">
    <source>
        <dbReference type="ARBA" id="ARBA00023235"/>
    </source>
</evidence>
<keyword evidence="4" id="KW-0963">Cytoplasm</keyword>
<dbReference type="UniPathway" id="UPA00120">
    <property type="reaction ID" value="UER00203"/>
</dbReference>
<comment type="catalytic activity">
    <reaction evidence="1">
        <text>chorismate = prephenate</text>
        <dbReference type="Rhea" id="RHEA:13897"/>
        <dbReference type="ChEBI" id="CHEBI:29748"/>
        <dbReference type="ChEBI" id="CHEBI:29934"/>
        <dbReference type="EC" id="5.4.99.5"/>
    </reaction>
</comment>
<gene>
    <name evidence="7" type="primary">LOC106759809</name>
</gene>
<dbReference type="PROSITE" id="PS51169">
    <property type="entry name" value="CHORISMATE_MUT_3"/>
    <property type="match status" value="1"/>
</dbReference>
<evidence type="ECO:0000256" key="2">
    <source>
        <dbReference type="ARBA" id="ARBA00004496"/>
    </source>
</evidence>
<evidence type="ECO:0000256" key="3">
    <source>
        <dbReference type="ARBA" id="ARBA00012404"/>
    </source>
</evidence>
<dbReference type="InterPro" id="IPR036263">
    <property type="entry name" value="Chorismate_II_sf"/>
</dbReference>
<dbReference type="GO" id="GO:0004106">
    <property type="term" value="F:chorismate mutase activity"/>
    <property type="evidence" value="ECO:0007669"/>
    <property type="project" value="UniProtKB-EC"/>
</dbReference>
<dbReference type="AlphaFoldDB" id="A0A1S3TXZ8"/>
<reference evidence="6" key="1">
    <citation type="journal article" date="2014" name="Nat. Commun.">
        <title>Genome sequence of mungbean and insights into evolution within Vigna species.</title>
        <authorList>
            <person name="Kang Y.J."/>
            <person name="Kim S.K."/>
            <person name="Kim M.Y."/>
            <person name="Lestari P."/>
            <person name="Kim K.H."/>
            <person name="Ha B.K."/>
            <person name="Jun T.H."/>
            <person name="Hwang W.J."/>
            <person name="Lee T."/>
            <person name="Lee J."/>
            <person name="Shim S."/>
            <person name="Yoon M.Y."/>
            <person name="Jang Y.E."/>
            <person name="Han K.S."/>
            <person name="Taeprayoon P."/>
            <person name="Yoon N."/>
            <person name="Somta P."/>
            <person name="Tanya P."/>
            <person name="Kim K.S."/>
            <person name="Gwag J.G."/>
            <person name="Moon J.K."/>
            <person name="Lee Y.H."/>
            <person name="Park B.S."/>
            <person name="Bombarely A."/>
            <person name="Doyle J.J."/>
            <person name="Jackson S.A."/>
            <person name="Schafleitner R."/>
            <person name="Srinives P."/>
            <person name="Varshney R.K."/>
            <person name="Lee S.H."/>
        </authorList>
    </citation>
    <scope>NUCLEOTIDE SEQUENCE [LARGE SCALE GENOMIC DNA]</scope>
    <source>
        <strain evidence="6">cv. VC1973A</strain>
    </source>
</reference>
<dbReference type="GO" id="GO:0005737">
    <property type="term" value="C:cytoplasm"/>
    <property type="evidence" value="ECO:0007669"/>
    <property type="project" value="UniProtKB-SubCell"/>
</dbReference>
<dbReference type="GO" id="GO:0046417">
    <property type="term" value="P:chorismate metabolic process"/>
    <property type="evidence" value="ECO:0007669"/>
    <property type="project" value="InterPro"/>
</dbReference>
<comment type="subcellular location">
    <subcellularLocation>
        <location evidence="2">Cytoplasm</location>
    </subcellularLocation>
</comment>
<protein>
    <recommendedName>
        <fullName evidence="3">chorismate mutase</fullName>
        <ecNumber evidence="3">5.4.99.5</ecNumber>
    </recommendedName>
</protein>
<dbReference type="GO" id="GO:0009073">
    <property type="term" value="P:aromatic amino acid family biosynthetic process"/>
    <property type="evidence" value="ECO:0007669"/>
    <property type="project" value="InterPro"/>
</dbReference>
<dbReference type="InterPro" id="IPR037039">
    <property type="entry name" value="CM_AroQ_sf_eucaryotic"/>
</dbReference>
<dbReference type="NCBIfam" id="TIGR01802">
    <property type="entry name" value="CM_pl-yst"/>
    <property type="match status" value="1"/>
</dbReference>
<dbReference type="InterPro" id="IPR008238">
    <property type="entry name" value="Chorismate_mutase_AroQ_euk"/>
</dbReference>
<proteinExistence type="predicted"/>
<dbReference type="Proteomes" id="UP000087766">
    <property type="component" value="Chromosome 5"/>
</dbReference>
<evidence type="ECO:0000256" key="4">
    <source>
        <dbReference type="ARBA" id="ARBA00022490"/>
    </source>
</evidence>
<dbReference type="SUPFAM" id="SSF48600">
    <property type="entry name" value="Chorismate mutase II"/>
    <property type="match status" value="1"/>
</dbReference>
<keyword evidence="6" id="KW-1185">Reference proteome</keyword>
<dbReference type="GeneID" id="106759809"/>
<evidence type="ECO:0000313" key="7">
    <source>
        <dbReference type="RefSeq" id="XP_014498638.1"/>
    </source>
</evidence>